<feature type="domain" description="NAD-dependent epimerase/dehydratase" evidence="4">
    <location>
        <begin position="1"/>
        <end position="246"/>
    </location>
</feature>
<organism evidence="5 6">
    <name type="scientific">Batillaria attramentaria</name>
    <dbReference type="NCBI Taxonomy" id="370345"/>
    <lineage>
        <taxon>Eukaryota</taxon>
        <taxon>Metazoa</taxon>
        <taxon>Spiralia</taxon>
        <taxon>Lophotrochozoa</taxon>
        <taxon>Mollusca</taxon>
        <taxon>Gastropoda</taxon>
        <taxon>Caenogastropoda</taxon>
        <taxon>Sorbeoconcha</taxon>
        <taxon>Cerithioidea</taxon>
        <taxon>Batillariidae</taxon>
        <taxon>Batillaria</taxon>
    </lineage>
</organism>
<keyword evidence="6" id="KW-1185">Reference proteome</keyword>
<gene>
    <name evidence="5" type="ORF">BaRGS_00030458</name>
</gene>
<dbReference type="AlphaFoldDB" id="A0ABD0JU04"/>
<evidence type="ECO:0000313" key="5">
    <source>
        <dbReference type="EMBL" id="KAK7478306.1"/>
    </source>
</evidence>
<comment type="caution">
    <text evidence="5">The sequence shown here is derived from an EMBL/GenBank/DDBJ whole genome shotgun (WGS) entry which is preliminary data.</text>
</comment>
<dbReference type="InterPro" id="IPR001509">
    <property type="entry name" value="Epimerase_deHydtase"/>
</dbReference>
<accession>A0ABD0JU04</accession>
<sequence>VLVTGASGYIATHVIKQLQEAGYQVRGTVRSLSDSEENKDKVKHLQELCPDAAHKLELVEADLTKPESWEAAVKGVTYVIHVASPFPASQPKDENEVIQPAVEGTQSVLKACVATKTVKRVVLTSSCVAVNWSNTNSDKVHTEEDWSDVESLDAYAKSKTLAEKAAWDYIKELPDEDKIELAVINPAYVMGPVLHGSQCTSMEVAKRLLERSLPAVPKLNFAIVDVRDVAAAHVKAMTSPEAAGNRHLIVNTNMWMKEMAQILAKEFRPQGYSVPTVNCPYFALWMSALFDKSVKMILPQVNKVHKFDNKRMKEVLGIEPHDAKETIIDMAYSLIENGFIKKTKKYRGPGGIEETKAEEEKKEEKTEEKGEEKKEEGGEEKPKENGDAPADEKKEEEKKEETKADVEENKEEKPEEEKKEEKKEGEN</sequence>
<evidence type="ECO:0000259" key="4">
    <source>
        <dbReference type="Pfam" id="PF01370"/>
    </source>
</evidence>
<dbReference type="Gene3D" id="3.40.50.720">
    <property type="entry name" value="NAD(P)-binding Rossmann-like Domain"/>
    <property type="match status" value="1"/>
</dbReference>
<feature type="non-terminal residue" evidence="5">
    <location>
        <position position="1"/>
    </location>
</feature>
<dbReference type="InterPro" id="IPR050425">
    <property type="entry name" value="NAD(P)_dehydrat-like"/>
</dbReference>
<feature type="region of interest" description="Disordered" evidence="3">
    <location>
        <begin position="345"/>
        <end position="427"/>
    </location>
</feature>
<dbReference type="Proteomes" id="UP001519460">
    <property type="component" value="Unassembled WGS sequence"/>
</dbReference>
<dbReference type="PANTHER" id="PTHR10366:SF564">
    <property type="entry name" value="STEROL-4-ALPHA-CARBOXYLATE 3-DEHYDROGENASE, DECARBOXYLATING"/>
    <property type="match status" value="1"/>
</dbReference>
<evidence type="ECO:0000256" key="1">
    <source>
        <dbReference type="ARBA" id="ARBA00023002"/>
    </source>
</evidence>
<dbReference type="GO" id="GO:0016491">
    <property type="term" value="F:oxidoreductase activity"/>
    <property type="evidence" value="ECO:0007669"/>
    <property type="project" value="UniProtKB-KW"/>
</dbReference>
<proteinExistence type="inferred from homology"/>
<evidence type="ECO:0000256" key="2">
    <source>
        <dbReference type="ARBA" id="ARBA00023445"/>
    </source>
</evidence>
<dbReference type="SUPFAM" id="SSF51735">
    <property type="entry name" value="NAD(P)-binding Rossmann-fold domains"/>
    <property type="match status" value="1"/>
</dbReference>
<evidence type="ECO:0000313" key="6">
    <source>
        <dbReference type="Proteomes" id="UP001519460"/>
    </source>
</evidence>
<dbReference type="EMBL" id="JACVVK020000329">
    <property type="protein sequence ID" value="KAK7478306.1"/>
    <property type="molecule type" value="Genomic_DNA"/>
</dbReference>
<dbReference type="CDD" id="cd05227">
    <property type="entry name" value="AR_SDR_e"/>
    <property type="match status" value="1"/>
</dbReference>
<dbReference type="InterPro" id="IPR036291">
    <property type="entry name" value="NAD(P)-bd_dom_sf"/>
</dbReference>
<comment type="similarity">
    <text evidence="2">Belongs to the NAD(P)-dependent epimerase/dehydratase family. Dihydroflavonol-4-reductase subfamily.</text>
</comment>
<feature type="compositionally biased region" description="Basic and acidic residues" evidence="3">
    <location>
        <begin position="353"/>
        <end position="427"/>
    </location>
</feature>
<reference evidence="5 6" key="1">
    <citation type="journal article" date="2023" name="Sci. Data">
        <title>Genome assembly of the Korean intertidal mud-creeper Batillaria attramentaria.</title>
        <authorList>
            <person name="Patra A.K."/>
            <person name="Ho P.T."/>
            <person name="Jun S."/>
            <person name="Lee S.J."/>
            <person name="Kim Y."/>
            <person name="Won Y.J."/>
        </authorList>
    </citation>
    <scope>NUCLEOTIDE SEQUENCE [LARGE SCALE GENOMIC DNA]</scope>
    <source>
        <strain evidence="5">Wonlab-2016</strain>
    </source>
</reference>
<protein>
    <recommendedName>
        <fullName evidence="4">NAD-dependent epimerase/dehydratase domain-containing protein</fullName>
    </recommendedName>
</protein>
<evidence type="ECO:0000256" key="3">
    <source>
        <dbReference type="SAM" id="MobiDB-lite"/>
    </source>
</evidence>
<dbReference type="Pfam" id="PF01370">
    <property type="entry name" value="Epimerase"/>
    <property type="match status" value="1"/>
</dbReference>
<keyword evidence="1" id="KW-0560">Oxidoreductase</keyword>
<dbReference type="PANTHER" id="PTHR10366">
    <property type="entry name" value="NAD DEPENDENT EPIMERASE/DEHYDRATASE"/>
    <property type="match status" value="1"/>
</dbReference>
<dbReference type="FunFam" id="3.40.50.720:FF:000336">
    <property type="entry name" value="Aldehyde reductase"/>
    <property type="match status" value="1"/>
</dbReference>
<name>A0ABD0JU04_9CAEN</name>